<evidence type="ECO:0000256" key="1">
    <source>
        <dbReference type="SAM" id="MobiDB-lite"/>
    </source>
</evidence>
<evidence type="ECO:0000313" key="3">
    <source>
        <dbReference type="Proteomes" id="UP001633002"/>
    </source>
</evidence>
<protein>
    <submittedName>
        <fullName evidence="2">Uncharacterized protein</fullName>
    </submittedName>
</protein>
<feature type="region of interest" description="Disordered" evidence="1">
    <location>
        <begin position="286"/>
        <end position="305"/>
    </location>
</feature>
<reference evidence="2 3" key="1">
    <citation type="submission" date="2024-09" db="EMBL/GenBank/DDBJ databases">
        <title>Chromosome-scale assembly of Riccia sorocarpa.</title>
        <authorList>
            <person name="Paukszto L."/>
        </authorList>
    </citation>
    <scope>NUCLEOTIDE SEQUENCE [LARGE SCALE GENOMIC DNA]</scope>
    <source>
        <strain evidence="2">LP-2024</strain>
        <tissue evidence="2">Aerial parts of the thallus</tissue>
    </source>
</reference>
<accession>A0ABD3H199</accession>
<gene>
    <name evidence="2" type="ORF">R1sor_002379</name>
</gene>
<keyword evidence="3" id="KW-1185">Reference proteome</keyword>
<feature type="compositionally biased region" description="Low complexity" evidence="1">
    <location>
        <begin position="286"/>
        <end position="302"/>
    </location>
</feature>
<sequence length="362" mass="39801">MGQDIADTGQAGGVASSGGRSSPVLHAHSPGTQAWRRFTSASRSRPVDEDTLSVSKGSQGFRQSPRMKEADDASWAADISWDMLTAELEPLAVTQSTNEGVDGEIRVVELNVGKASATLGRLRQTAAVLQVLESSPSKIELSHGSMTLWRVIGSEHVREEARWGHEDLEEFFRKLIRKQWRLSPLPMKVLQVQMWMLQLQVLELDPVPDENAMEIVVPSDDVLKALAEADARTWGMASTGLRPNLVSIPVITEDTGVSPDQTRAGGGRRKLKAKLEVLHERRLNASQDASFKKQSSKSQSSAEPKEIEQIHIVPQFYYLGIYYVRCIKEGRPKNVRLEVPKCVGIEPGGESDGLTRDPSSGT</sequence>
<dbReference type="EMBL" id="JBJQOH010000006">
    <property type="protein sequence ID" value="KAL3684357.1"/>
    <property type="molecule type" value="Genomic_DNA"/>
</dbReference>
<feature type="compositionally biased region" description="Polar residues" evidence="1">
    <location>
        <begin position="52"/>
        <end position="62"/>
    </location>
</feature>
<name>A0ABD3H199_9MARC</name>
<dbReference type="AlphaFoldDB" id="A0ABD3H199"/>
<feature type="region of interest" description="Disordered" evidence="1">
    <location>
        <begin position="1"/>
        <end position="69"/>
    </location>
</feature>
<comment type="caution">
    <text evidence="2">The sequence shown here is derived from an EMBL/GenBank/DDBJ whole genome shotgun (WGS) entry which is preliminary data.</text>
</comment>
<evidence type="ECO:0000313" key="2">
    <source>
        <dbReference type="EMBL" id="KAL3684357.1"/>
    </source>
</evidence>
<organism evidence="2 3">
    <name type="scientific">Riccia sorocarpa</name>
    <dbReference type="NCBI Taxonomy" id="122646"/>
    <lineage>
        <taxon>Eukaryota</taxon>
        <taxon>Viridiplantae</taxon>
        <taxon>Streptophyta</taxon>
        <taxon>Embryophyta</taxon>
        <taxon>Marchantiophyta</taxon>
        <taxon>Marchantiopsida</taxon>
        <taxon>Marchantiidae</taxon>
        <taxon>Marchantiales</taxon>
        <taxon>Ricciaceae</taxon>
        <taxon>Riccia</taxon>
    </lineage>
</organism>
<proteinExistence type="predicted"/>
<dbReference type="Proteomes" id="UP001633002">
    <property type="component" value="Unassembled WGS sequence"/>
</dbReference>